<dbReference type="PANTHER" id="PTHR31100:SF8">
    <property type="entry name" value="AT-HOOK MOTIF NUCLEAR-LOCALIZED PROTEIN 19"/>
    <property type="match status" value="1"/>
</dbReference>
<dbReference type="GO" id="GO:0005634">
    <property type="term" value="C:nucleus"/>
    <property type="evidence" value="ECO:0007669"/>
    <property type="project" value="TreeGrafter"/>
</dbReference>
<evidence type="ECO:0000313" key="7">
    <source>
        <dbReference type="Proteomes" id="UP001279734"/>
    </source>
</evidence>
<dbReference type="GO" id="GO:0003680">
    <property type="term" value="F:minor groove of adenine-thymine-rich DNA binding"/>
    <property type="evidence" value="ECO:0007669"/>
    <property type="project" value="InterPro"/>
</dbReference>
<reference evidence="6" key="1">
    <citation type="submission" date="2023-05" db="EMBL/GenBank/DDBJ databases">
        <title>Nepenthes gracilis genome sequencing.</title>
        <authorList>
            <person name="Fukushima K."/>
        </authorList>
    </citation>
    <scope>NUCLEOTIDE SEQUENCE</scope>
    <source>
        <strain evidence="6">SING2019-196</strain>
    </source>
</reference>
<evidence type="ECO:0000256" key="3">
    <source>
        <dbReference type="ARBA" id="ARBA00023163"/>
    </source>
</evidence>
<dbReference type="Pfam" id="PF03479">
    <property type="entry name" value="PCC"/>
    <property type="match status" value="1"/>
</dbReference>
<evidence type="ECO:0000256" key="2">
    <source>
        <dbReference type="ARBA" id="ARBA00023125"/>
    </source>
</evidence>
<dbReference type="CDD" id="cd11378">
    <property type="entry name" value="DUF296"/>
    <property type="match status" value="1"/>
</dbReference>
<feature type="domain" description="PPC" evidence="5">
    <location>
        <begin position="90"/>
        <end position="219"/>
    </location>
</feature>
<organism evidence="6 7">
    <name type="scientific">Nepenthes gracilis</name>
    <name type="common">Slender pitcher plant</name>
    <dbReference type="NCBI Taxonomy" id="150966"/>
    <lineage>
        <taxon>Eukaryota</taxon>
        <taxon>Viridiplantae</taxon>
        <taxon>Streptophyta</taxon>
        <taxon>Embryophyta</taxon>
        <taxon>Tracheophyta</taxon>
        <taxon>Spermatophyta</taxon>
        <taxon>Magnoliopsida</taxon>
        <taxon>eudicotyledons</taxon>
        <taxon>Gunneridae</taxon>
        <taxon>Pentapetalae</taxon>
        <taxon>Caryophyllales</taxon>
        <taxon>Nepenthaceae</taxon>
        <taxon>Nepenthes</taxon>
    </lineage>
</organism>
<dbReference type="Proteomes" id="UP001279734">
    <property type="component" value="Unassembled WGS sequence"/>
</dbReference>
<evidence type="ECO:0000256" key="1">
    <source>
        <dbReference type="ARBA" id="ARBA00023015"/>
    </source>
</evidence>
<feature type="region of interest" description="Disordered" evidence="4">
    <location>
        <begin position="1"/>
        <end position="82"/>
    </location>
</feature>
<accession>A0AAD3SGJ0</accession>
<dbReference type="Gene3D" id="3.30.1330.80">
    <property type="entry name" value="Hypothetical protein, similar to alpha- acetolactate decarboxylase, domain 2"/>
    <property type="match status" value="1"/>
</dbReference>
<keyword evidence="3" id="KW-0804">Transcription</keyword>
<feature type="region of interest" description="Disordered" evidence="4">
    <location>
        <begin position="205"/>
        <end position="284"/>
    </location>
</feature>
<feature type="compositionally biased region" description="Polar residues" evidence="4">
    <location>
        <begin position="274"/>
        <end position="284"/>
    </location>
</feature>
<feature type="compositionally biased region" description="Low complexity" evidence="4">
    <location>
        <begin position="212"/>
        <end position="222"/>
    </location>
</feature>
<dbReference type="InterPro" id="IPR005175">
    <property type="entry name" value="PPC_dom"/>
</dbReference>
<keyword evidence="2" id="KW-0238">DNA-binding</keyword>
<gene>
    <name evidence="6" type="ORF">Nepgr_012105</name>
</gene>
<evidence type="ECO:0000256" key="4">
    <source>
        <dbReference type="SAM" id="MobiDB-lite"/>
    </source>
</evidence>
<dbReference type="InterPro" id="IPR014476">
    <property type="entry name" value="AHL15-29"/>
</dbReference>
<dbReference type="SUPFAM" id="SSF117856">
    <property type="entry name" value="AF0104/ALDC/Ptd012-like"/>
    <property type="match status" value="1"/>
</dbReference>
<protein>
    <recommendedName>
        <fullName evidence="5">PPC domain-containing protein</fullName>
    </recommendedName>
</protein>
<keyword evidence="7" id="KW-1185">Reference proteome</keyword>
<dbReference type="EMBL" id="BSYO01000010">
    <property type="protein sequence ID" value="GMH10264.1"/>
    <property type="molecule type" value="Genomic_DNA"/>
</dbReference>
<name>A0AAD3SGJ0_NEPGR</name>
<evidence type="ECO:0000313" key="6">
    <source>
        <dbReference type="EMBL" id="GMH10264.1"/>
    </source>
</evidence>
<dbReference type="PROSITE" id="PS51742">
    <property type="entry name" value="PPC"/>
    <property type="match status" value="1"/>
</dbReference>
<comment type="caution">
    <text evidence="6">The sequence shown here is derived from an EMBL/GenBank/DDBJ whole genome shotgun (WGS) entry which is preliminary data.</text>
</comment>
<sequence>MANPWWTGQMGLHHQGFEASPSSSSKKKRDLGSSMNENDGSGGDQEEEDTEHSEETKDGAVVVSTRRPRGRPAGSKNKPKSPIFVARDSLNALCSHVMEVASGADVVKSIAQFARKRKRGVCVLSASGNVTNVTLRQPSAPGPAAVMALQGRFEILSLTGAFLPSPPSRGQVVGGRVAGSLVAAGPVTVIAATFSNVAYERLPLEEHEEEAGSSGAGQSQLATDGGSRPPGIATSVGGCQQQPARLGTDPPVGLQINNFPHNLLGKGGQLNPDAYSSSHGRPPF</sequence>
<evidence type="ECO:0000259" key="5">
    <source>
        <dbReference type="PROSITE" id="PS51742"/>
    </source>
</evidence>
<proteinExistence type="predicted"/>
<dbReference type="AlphaFoldDB" id="A0AAD3SGJ0"/>
<dbReference type="GO" id="GO:0003700">
    <property type="term" value="F:DNA-binding transcription factor activity"/>
    <property type="evidence" value="ECO:0007669"/>
    <property type="project" value="TreeGrafter"/>
</dbReference>
<keyword evidence="1" id="KW-0805">Transcription regulation</keyword>
<dbReference type="PANTHER" id="PTHR31100">
    <property type="entry name" value="AT-HOOK MOTIF NUCLEAR-LOCALIZED PROTEIN 15"/>
    <property type="match status" value="1"/>
</dbReference>